<dbReference type="InterPro" id="IPR000873">
    <property type="entry name" value="AMP-dep_synth/lig_dom"/>
</dbReference>
<keyword evidence="4" id="KW-0443">Lipid metabolism</keyword>
<name>A0A101PWN5_STRCK</name>
<evidence type="ECO:0000259" key="6">
    <source>
        <dbReference type="Pfam" id="PF00501"/>
    </source>
</evidence>
<dbReference type="GO" id="GO:0016874">
    <property type="term" value="F:ligase activity"/>
    <property type="evidence" value="ECO:0007669"/>
    <property type="project" value="UniProtKB-KW"/>
</dbReference>
<organism evidence="7 8">
    <name type="scientific">Streptomyces corchorusii</name>
    <name type="common">Streptomyces chibaensis</name>
    <dbReference type="NCBI Taxonomy" id="1903"/>
    <lineage>
        <taxon>Bacteria</taxon>
        <taxon>Bacillati</taxon>
        <taxon>Actinomycetota</taxon>
        <taxon>Actinomycetes</taxon>
        <taxon>Kitasatosporales</taxon>
        <taxon>Streptomycetaceae</taxon>
        <taxon>Streptomyces</taxon>
    </lineage>
</organism>
<dbReference type="Gene3D" id="3.30.300.30">
    <property type="match status" value="1"/>
</dbReference>
<dbReference type="FunFam" id="3.40.50.12780:FF:000013">
    <property type="entry name" value="Long-chain-fatty-acid--AMP ligase FadD32"/>
    <property type="match status" value="1"/>
</dbReference>
<dbReference type="GO" id="GO:0006633">
    <property type="term" value="P:fatty acid biosynthetic process"/>
    <property type="evidence" value="ECO:0007669"/>
    <property type="project" value="TreeGrafter"/>
</dbReference>
<feature type="domain" description="AMP-dependent synthetase/ligase" evidence="6">
    <location>
        <begin position="8"/>
        <end position="382"/>
    </location>
</feature>
<evidence type="ECO:0000256" key="1">
    <source>
        <dbReference type="ARBA" id="ARBA00006432"/>
    </source>
</evidence>
<evidence type="ECO:0000256" key="3">
    <source>
        <dbReference type="ARBA" id="ARBA00022832"/>
    </source>
</evidence>
<dbReference type="PANTHER" id="PTHR22754:SF32">
    <property type="entry name" value="DISCO-INTERACTING PROTEIN 2"/>
    <property type="match status" value="1"/>
</dbReference>
<dbReference type="SUPFAM" id="SSF56801">
    <property type="entry name" value="Acetyl-CoA synthetase-like"/>
    <property type="match status" value="1"/>
</dbReference>
<dbReference type="CDD" id="cd05931">
    <property type="entry name" value="FAAL"/>
    <property type="match status" value="1"/>
</dbReference>
<protein>
    <submittedName>
        <fullName evidence="7">Peptide synthetase</fullName>
    </submittedName>
</protein>
<sequence>MRDPQARDHESLSLAELDARARGTAVWLAGRTEPGDRVLLLYSPGVEFTVAFFGCLYAGLIAVPGPLPGRYRHERRRLARIARDARATVVLTDRRGLPEVEKWAADEGLTHLLPHATGQTDGAPGAWRPRVPADPDALALLQYTSGSTGSPKGVMVRHRDLLTNVDAVVRSLGLRPGHRLGGWIPLYHDMGLIGLMLPGVLRCAGYVQMDPMTFLRRPHQWLSMMDTYDVNGTAAPDFGYDLCLRRVTDEQLAGLDLSRVQAAVDGSEPVRADTVTGFAARFAAAGFPSDALVPMYGLAESTLLAAGMGGRPPFVVGVDTAALEGNVLRRAAPGVPARHLVGCGTSIGPQVRVVDPDTGEVLPDGSVGEIWLRGPSVTAGYWGNPEATSAVFGAVTSDGQGPFLRTGDLGGVLDGDLFVTGRRKDVLVLHGRNIHPQDIEAELRAQHEELGGLHGAAFTVGWDDGTGPRESVVVLHEIRGHWGTERMTGLAAAMKLTVAREFGVPVAAVVLLRPGGIRRTTSGKVERSAMRALYLERALDPLLLSEDPHLTAALAERAPEEAR</sequence>
<dbReference type="PROSITE" id="PS00455">
    <property type="entry name" value="AMP_BINDING"/>
    <property type="match status" value="1"/>
</dbReference>
<dbReference type="AlphaFoldDB" id="A0A101PWN5"/>
<keyword evidence="3" id="KW-0276">Fatty acid metabolism</keyword>
<dbReference type="EMBL" id="LMWP01000042">
    <property type="protein sequence ID" value="KUN18738.1"/>
    <property type="molecule type" value="Genomic_DNA"/>
</dbReference>
<dbReference type="GO" id="GO:0005886">
    <property type="term" value="C:plasma membrane"/>
    <property type="evidence" value="ECO:0007669"/>
    <property type="project" value="TreeGrafter"/>
</dbReference>
<dbReference type="Gene3D" id="3.40.50.12780">
    <property type="entry name" value="N-terminal domain of ligase-like"/>
    <property type="match status" value="1"/>
</dbReference>
<dbReference type="Pfam" id="PF00501">
    <property type="entry name" value="AMP-binding"/>
    <property type="match status" value="1"/>
</dbReference>
<evidence type="ECO:0000256" key="5">
    <source>
        <dbReference type="SAM" id="Phobius"/>
    </source>
</evidence>
<dbReference type="GO" id="GO:0070566">
    <property type="term" value="F:adenylyltransferase activity"/>
    <property type="evidence" value="ECO:0007669"/>
    <property type="project" value="TreeGrafter"/>
</dbReference>
<comment type="caution">
    <text evidence="7">The sequence shown here is derived from an EMBL/GenBank/DDBJ whole genome shotgun (WGS) entry which is preliminary data.</text>
</comment>
<dbReference type="PANTHER" id="PTHR22754">
    <property type="entry name" value="DISCO-INTERACTING PROTEIN 2 DIP2 -RELATED"/>
    <property type="match status" value="1"/>
</dbReference>
<gene>
    <name evidence="7" type="ORF">AQJ11_33295</name>
</gene>
<dbReference type="InterPro" id="IPR042099">
    <property type="entry name" value="ANL_N_sf"/>
</dbReference>
<keyword evidence="8" id="KW-1185">Reference proteome</keyword>
<accession>A0A101PWN5</accession>
<dbReference type="InterPro" id="IPR045851">
    <property type="entry name" value="AMP-bd_C_sf"/>
</dbReference>
<keyword evidence="2" id="KW-0436">Ligase</keyword>
<keyword evidence="5" id="KW-0472">Membrane</keyword>
<dbReference type="InterPro" id="IPR020845">
    <property type="entry name" value="AMP-binding_CS"/>
</dbReference>
<keyword evidence="5" id="KW-0812">Transmembrane</keyword>
<reference evidence="7 8" key="1">
    <citation type="submission" date="2015-10" db="EMBL/GenBank/DDBJ databases">
        <title>Draft genome sequence of Streptomyces corchorusii DSM 40340, type strain for the species Streptomyces corchorusii.</title>
        <authorList>
            <person name="Ruckert C."/>
            <person name="Winkler A."/>
            <person name="Kalinowski J."/>
            <person name="Kampfer P."/>
            <person name="Glaeser S."/>
        </authorList>
    </citation>
    <scope>NUCLEOTIDE SEQUENCE [LARGE SCALE GENOMIC DNA]</scope>
    <source>
        <strain evidence="7 8">DSM 40340</strain>
    </source>
</reference>
<feature type="transmembrane region" description="Helical" evidence="5">
    <location>
        <begin position="48"/>
        <end position="67"/>
    </location>
</feature>
<dbReference type="Proteomes" id="UP000053398">
    <property type="component" value="Unassembled WGS sequence"/>
</dbReference>
<comment type="similarity">
    <text evidence="1">Belongs to the ATP-dependent AMP-binding enzyme family.</text>
</comment>
<evidence type="ECO:0000313" key="7">
    <source>
        <dbReference type="EMBL" id="KUN18738.1"/>
    </source>
</evidence>
<dbReference type="GO" id="GO:0071766">
    <property type="term" value="P:Actinobacterium-type cell wall biogenesis"/>
    <property type="evidence" value="ECO:0007669"/>
    <property type="project" value="UniProtKB-ARBA"/>
</dbReference>
<proteinExistence type="inferred from homology"/>
<evidence type="ECO:0000256" key="2">
    <source>
        <dbReference type="ARBA" id="ARBA00022598"/>
    </source>
</evidence>
<evidence type="ECO:0000256" key="4">
    <source>
        <dbReference type="ARBA" id="ARBA00023098"/>
    </source>
</evidence>
<dbReference type="RefSeq" id="WP_059265725.1">
    <property type="nucleotide sequence ID" value="NZ_KQ948365.1"/>
</dbReference>
<keyword evidence="5" id="KW-1133">Transmembrane helix</keyword>
<dbReference type="InterPro" id="IPR040097">
    <property type="entry name" value="FAAL/FAAC"/>
</dbReference>
<evidence type="ECO:0000313" key="8">
    <source>
        <dbReference type="Proteomes" id="UP000053398"/>
    </source>
</evidence>